<dbReference type="InterPro" id="IPR004961">
    <property type="entry name" value="Lipase_chaperone"/>
</dbReference>
<reference evidence="13 14" key="1">
    <citation type="submission" date="2019-11" db="EMBL/GenBank/DDBJ databases">
        <title>Novel species isolated from a subtropical stream in China.</title>
        <authorList>
            <person name="Lu H."/>
        </authorList>
    </citation>
    <scope>NUCLEOTIDE SEQUENCE [LARGE SCALE GENOMIC DNA]</scope>
    <source>
        <strain evidence="13 14">FT92W</strain>
    </source>
</reference>
<dbReference type="GO" id="GO:0006457">
    <property type="term" value="P:protein folding"/>
    <property type="evidence" value="ECO:0007669"/>
    <property type="project" value="InterPro"/>
</dbReference>
<dbReference type="Pfam" id="PF03280">
    <property type="entry name" value="Lipase_chap"/>
    <property type="match status" value="1"/>
</dbReference>
<keyword evidence="8" id="KW-0443">Lipid metabolism</keyword>
<evidence type="ECO:0000256" key="2">
    <source>
        <dbReference type="ARBA" id="ARBA00010358"/>
    </source>
</evidence>
<dbReference type="GO" id="GO:0051082">
    <property type="term" value="F:unfolded protein binding"/>
    <property type="evidence" value="ECO:0007669"/>
    <property type="project" value="InterPro"/>
</dbReference>
<protein>
    <recommendedName>
        <fullName evidence="11">Lipase helper protein</fullName>
    </recommendedName>
    <alternativeName>
        <fullName evidence="12">Lipase modulator</fullName>
    </alternativeName>
</protein>
<keyword evidence="10" id="KW-0143">Chaperone</keyword>
<evidence type="ECO:0000313" key="13">
    <source>
        <dbReference type="EMBL" id="MRV71512.1"/>
    </source>
</evidence>
<keyword evidence="5" id="KW-0812">Transmembrane</keyword>
<keyword evidence="4" id="KW-0997">Cell inner membrane</keyword>
<gene>
    <name evidence="13" type="ORF">GJ700_07220</name>
</gene>
<comment type="caution">
    <text evidence="13">The sequence shown here is derived from an EMBL/GenBank/DDBJ whole genome shotgun (WGS) entry which is preliminary data.</text>
</comment>
<dbReference type="EMBL" id="WKJJ01000004">
    <property type="protein sequence ID" value="MRV71512.1"/>
    <property type="molecule type" value="Genomic_DNA"/>
</dbReference>
<evidence type="ECO:0000256" key="4">
    <source>
        <dbReference type="ARBA" id="ARBA00022519"/>
    </source>
</evidence>
<keyword evidence="6" id="KW-0442">Lipid degradation</keyword>
<keyword evidence="9" id="KW-0472">Membrane</keyword>
<comment type="similarity">
    <text evidence="2">Belongs to the lipase chaperone family.</text>
</comment>
<evidence type="ECO:0000256" key="1">
    <source>
        <dbReference type="ARBA" id="ARBA00004383"/>
    </source>
</evidence>
<accession>A0A7X2IL32</accession>
<sequence>MNGKLMAGAVLALAGALWLAQRQEPAPLPVAAKPPAAAPFVRSMEGTRPDGDVREDAARQLVVDAELGYLFDYYLAGLGERELDAIRAEIERELERRLAPAAARQAKVLLGKYLEYKTALATLEAGLKPGKDLLASARARRDAMLKLRKEYFTGREIAGLFGAADAYDAQALARLEVTQDKQLSALQRQEKLAQLDAAMTPEQRAQRDAPVAIMKVESSVAHMRAQGAGDNEVYRARAAAFTPEAAARLAELDREQAQWQARIAAYLQQRRQLPQGDALALQQLRDAGFSAQEQKRLAAYE</sequence>
<evidence type="ECO:0000256" key="9">
    <source>
        <dbReference type="ARBA" id="ARBA00023136"/>
    </source>
</evidence>
<keyword evidence="3" id="KW-1003">Cell membrane</keyword>
<name>A0A7X2IL32_9BURK</name>
<dbReference type="SUPFAM" id="SSF158855">
    <property type="entry name" value="Lipase chaperone-like"/>
    <property type="match status" value="1"/>
</dbReference>
<evidence type="ECO:0000256" key="5">
    <source>
        <dbReference type="ARBA" id="ARBA00022692"/>
    </source>
</evidence>
<evidence type="ECO:0000256" key="12">
    <source>
        <dbReference type="ARBA" id="ARBA00031542"/>
    </source>
</evidence>
<organism evidence="13 14">
    <name type="scientific">Pseudoduganella rivuli</name>
    <dbReference type="NCBI Taxonomy" id="2666085"/>
    <lineage>
        <taxon>Bacteria</taxon>
        <taxon>Pseudomonadati</taxon>
        <taxon>Pseudomonadota</taxon>
        <taxon>Betaproteobacteria</taxon>
        <taxon>Burkholderiales</taxon>
        <taxon>Oxalobacteraceae</taxon>
        <taxon>Telluria group</taxon>
        <taxon>Pseudoduganella</taxon>
    </lineage>
</organism>
<evidence type="ECO:0000313" key="14">
    <source>
        <dbReference type="Proteomes" id="UP000446768"/>
    </source>
</evidence>
<evidence type="ECO:0000256" key="3">
    <source>
        <dbReference type="ARBA" id="ARBA00022475"/>
    </source>
</evidence>
<evidence type="ECO:0000256" key="10">
    <source>
        <dbReference type="ARBA" id="ARBA00023186"/>
    </source>
</evidence>
<proteinExistence type="inferred from homology"/>
<evidence type="ECO:0000256" key="6">
    <source>
        <dbReference type="ARBA" id="ARBA00022963"/>
    </source>
</evidence>
<keyword evidence="14" id="KW-1185">Reference proteome</keyword>
<evidence type="ECO:0000256" key="11">
    <source>
        <dbReference type="ARBA" id="ARBA00030948"/>
    </source>
</evidence>
<dbReference type="Proteomes" id="UP000446768">
    <property type="component" value="Unassembled WGS sequence"/>
</dbReference>
<dbReference type="GO" id="GO:0005886">
    <property type="term" value="C:plasma membrane"/>
    <property type="evidence" value="ECO:0007669"/>
    <property type="project" value="UniProtKB-SubCell"/>
</dbReference>
<comment type="subcellular location">
    <subcellularLocation>
        <location evidence="1">Cell inner membrane</location>
        <topology evidence="1">Single-pass membrane protein</topology>
        <orientation evidence="1">Periplasmic side</orientation>
    </subcellularLocation>
</comment>
<dbReference type="AlphaFoldDB" id="A0A7X2IL32"/>
<dbReference type="GO" id="GO:0016042">
    <property type="term" value="P:lipid catabolic process"/>
    <property type="evidence" value="ECO:0007669"/>
    <property type="project" value="UniProtKB-KW"/>
</dbReference>
<evidence type="ECO:0000256" key="8">
    <source>
        <dbReference type="ARBA" id="ARBA00023098"/>
    </source>
</evidence>
<evidence type="ECO:0000256" key="7">
    <source>
        <dbReference type="ARBA" id="ARBA00022989"/>
    </source>
</evidence>
<dbReference type="RefSeq" id="WP_154372113.1">
    <property type="nucleotide sequence ID" value="NZ_WKJJ01000004.1"/>
</dbReference>
<keyword evidence="7" id="KW-1133">Transmembrane helix</keyword>